<sequence>MENNNSLFVIDNFYSDPDKIRDFAIKTNDYIKSGYNYETRKLYYNENIINSFEKIIGEEIVVDPAGMGFGSLNYFTEDDNIHHYTHYDGAKWVALVYLVPDEFVGKGGLYICRHKKSGLIGPPDQNWLEEHDFSSFEEWKEKVYTPDQTDLKAWETTMFIGMKYNRLIIKKAGEMFHRGTKGFGTHPGNSKLFHRFFFQTKNGGQV</sequence>
<dbReference type="InterPro" id="IPR045617">
    <property type="entry name" value="DUF6445"/>
</dbReference>
<evidence type="ECO:0000313" key="1">
    <source>
        <dbReference type="EMBL" id="PHG81363.1"/>
    </source>
</evidence>
<organism evidence="1 2">
    <name type="scientific">Bacillus cereus</name>
    <dbReference type="NCBI Taxonomy" id="1396"/>
    <lineage>
        <taxon>Bacteria</taxon>
        <taxon>Bacillati</taxon>
        <taxon>Bacillota</taxon>
        <taxon>Bacilli</taxon>
        <taxon>Bacillales</taxon>
        <taxon>Bacillaceae</taxon>
        <taxon>Bacillus</taxon>
        <taxon>Bacillus cereus group</taxon>
    </lineage>
</organism>
<evidence type="ECO:0000313" key="2">
    <source>
        <dbReference type="Proteomes" id="UP000225135"/>
    </source>
</evidence>
<protein>
    <submittedName>
        <fullName evidence="1">Uncharacterized protein</fullName>
    </submittedName>
</protein>
<name>A0A9X7E5A2_BACCE</name>
<dbReference type="Proteomes" id="UP000225135">
    <property type="component" value="Unassembled WGS sequence"/>
</dbReference>
<dbReference type="EMBL" id="NUUR01000052">
    <property type="protein sequence ID" value="PHG81363.1"/>
    <property type="molecule type" value="Genomic_DNA"/>
</dbReference>
<reference evidence="1 2" key="1">
    <citation type="submission" date="2017-09" db="EMBL/GenBank/DDBJ databases">
        <title>Large-scale bioinformatics analysis of Bacillus genomes uncovers conserved roles of natural products in bacterial physiology.</title>
        <authorList>
            <consortium name="Agbiome Team Llc"/>
            <person name="Bleich R.M."/>
            <person name="Grubbs K.J."/>
            <person name="Santa Maria K.C."/>
            <person name="Allen S.E."/>
            <person name="Farag S."/>
            <person name="Shank E.A."/>
            <person name="Bowers A."/>
        </authorList>
    </citation>
    <scope>NUCLEOTIDE SEQUENCE [LARGE SCALE GENOMIC DNA]</scope>
    <source>
        <strain evidence="1 2">AFS029792</strain>
    </source>
</reference>
<accession>A0A9X7E5A2</accession>
<dbReference type="RefSeq" id="WP_016083404.1">
    <property type="nucleotide sequence ID" value="NZ_NUQH01000082.1"/>
</dbReference>
<proteinExistence type="predicted"/>
<gene>
    <name evidence="1" type="ORF">COI69_17960</name>
</gene>
<dbReference type="Pfam" id="PF20043">
    <property type="entry name" value="DUF6445"/>
    <property type="match status" value="1"/>
</dbReference>
<dbReference type="AlphaFoldDB" id="A0A9X7E5A2"/>
<comment type="caution">
    <text evidence="1">The sequence shown here is derived from an EMBL/GenBank/DDBJ whole genome shotgun (WGS) entry which is preliminary data.</text>
</comment>